<evidence type="ECO:0000313" key="10">
    <source>
        <dbReference type="EMBL" id="KAG6511314.1"/>
    </source>
</evidence>
<sequence length="564" mass="64248">MNHLHRIIEIGDVQCVLNLRMNQNTFARLCYLLTHVGGLVESRYVRIEEKVAMFLSILAHHKKNRVAGHDYIRSGHTISTHLHEVLRSILLLHPILLVKPSPVDHSCTNEPWKWFKKGKYITRKGIIAVNVLGVCDKDMNFIYALTGWEGSAADARVLRDALTHDDTLKVPRGHYYLCDNGYANVEGFLTPYRRVRYHRDAWGNRAVGPQNYKELFNWRHSQARNVIERAFGLLKKRWAILRSPSFYPLKTQNRIILACMLLHNFIRSEMPDDPIEEVNDEDIDNFISMENGATSQNCAGKGKKTDKTRRGWSESEEEVLIQALKEAITEVHVWKKMYGNLVTILSKSGVGWNDTEKTIEASNETWDALIMVDNNARAMKHKRWTYYNNWCEIFGNDRATGENSEHFTSAVQDVLNKMNVEVPNSIGMNLEDLFPLDEGAAESMFVSVTPSSKPTASVQSKGKKWKQVDDGDDAIVEAINNFADITKNTMRELIKQLATEASDEKMSIAQDKVLDAMEKISELTEDEKVSVTELLVDNHNKLSLFLRLGHGGRLSLARKLLRGG</sequence>
<gene>
    <name evidence="10" type="ORF">ZIOFF_029373</name>
</gene>
<name>A0A8J5GXI7_ZINOF</name>
<feature type="domain" description="DUF8040" evidence="9">
    <location>
        <begin position="11"/>
        <end position="89"/>
    </location>
</feature>
<dbReference type="GO" id="GO:0016787">
    <property type="term" value="F:hydrolase activity"/>
    <property type="evidence" value="ECO:0007669"/>
    <property type="project" value="UniProtKB-KW"/>
</dbReference>
<organism evidence="10 11">
    <name type="scientific">Zingiber officinale</name>
    <name type="common">Ginger</name>
    <name type="synonym">Amomum zingiber</name>
    <dbReference type="NCBI Taxonomy" id="94328"/>
    <lineage>
        <taxon>Eukaryota</taxon>
        <taxon>Viridiplantae</taxon>
        <taxon>Streptophyta</taxon>
        <taxon>Embryophyta</taxon>
        <taxon>Tracheophyta</taxon>
        <taxon>Spermatophyta</taxon>
        <taxon>Magnoliopsida</taxon>
        <taxon>Liliopsida</taxon>
        <taxon>Zingiberales</taxon>
        <taxon>Zingiberaceae</taxon>
        <taxon>Zingiber</taxon>
    </lineage>
</organism>
<evidence type="ECO:0000256" key="3">
    <source>
        <dbReference type="ARBA" id="ARBA00006958"/>
    </source>
</evidence>
<comment type="caution">
    <text evidence="10">The sequence shown here is derived from an EMBL/GenBank/DDBJ whole genome shotgun (WGS) entry which is preliminary data.</text>
</comment>
<comment type="cofactor">
    <cofactor evidence="1">
        <name>a divalent metal cation</name>
        <dbReference type="ChEBI" id="CHEBI:60240"/>
    </cofactor>
</comment>
<evidence type="ECO:0000259" key="8">
    <source>
        <dbReference type="Pfam" id="PF13359"/>
    </source>
</evidence>
<dbReference type="AlphaFoldDB" id="A0A8J5GXI7"/>
<evidence type="ECO:0000259" key="9">
    <source>
        <dbReference type="Pfam" id="PF26138"/>
    </source>
</evidence>
<reference evidence="10 11" key="1">
    <citation type="submission" date="2020-08" db="EMBL/GenBank/DDBJ databases">
        <title>Plant Genome Project.</title>
        <authorList>
            <person name="Zhang R.-G."/>
        </authorList>
    </citation>
    <scope>NUCLEOTIDE SEQUENCE [LARGE SCALE GENOMIC DNA]</scope>
    <source>
        <tissue evidence="10">Rhizome</tissue>
    </source>
</reference>
<keyword evidence="7" id="KW-0539">Nucleus</keyword>
<comment type="similarity">
    <text evidence="3">Belongs to the HARBI1 family.</text>
</comment>
<keyword evidence="6" id="KW-0378">Hydrolase</keyword>
<feature type="domain" description="DDE Tnp4" evidence="8">
    <location>
        <begin position="119"/>
        <end position="264"/>
    </location>
</feature>
<proteinExistence type="inferred from homology"/>
<dbReference type="EMBL" id="JACMSC010000008">
    <property type="protein sequence ID" value="KAG6511314.1"/>
    <property type="molecule type" value="Genomic_DNA"/>
</dbReference>
<evidence type="ECO:0000256" key="5">
    <source>
        <dbReference type="ARBA" id="ARBA00022723"/>
    </source>
</evidence>
<evidence type="ECO:0000256" key="7">
    <source>
        <dbReference type="ARBA" id="ARBA00023242"/>
    </source>
</evidence>
<comment type="subcellular location">
    <subcellularLocation>
        <location evidence="2">Nucleus</location>
    </subcellularLocation>
</comment>
<evidence type="ECO:0000256" key="4">
    <source>
        <dbReference type="ARBA" id="ARBA00022722"/>
    </source>
</evidence>
<evidence type="ECO:0000256" key="6">
    <source>
        <dbReference type="ARBA" id="ARBA00022801"/>
    </source>
</evidence>
<protein>
    <submittedName>
        <fullName evidence="10">Uncharacterized protein</fullName>
    </submittedName>
</protein>
<evidence type="ECO:0000256" key="1">
    <source>
        <dbReference type="ARBA" id="ARBA00001968"/>
    </source>
</evidence>
<keyword evidence="11" id="KW-1185">Reference proteome</keyword>
<dbReference type="GO" id="GO:0004518">
    <property type="term" value="F:nuclease activity"/>
    <property type="evidence" value="ECO:0007669"/>
    <property type="project" value="UniProtKB-KW"/>
</dbReference>
<evidence type="ECO:0000313" key="11">
    <source>
        <dbReference type="Proteomes" id="UP000734854"/>
    </source>
</evidence>
<keyword evidence="4" id="KW-0540">Nuclease</keyword>
<dbReference type="Pfam" id="PF26138">
    <property type="entry name" value="DUF8040"/>
    <property type="match status" value="1"/>
</dbReference>
<dbReference type="GO" id="GO:0005634">
    <property type="term" value="C:nucleus"/>
    <property type="evidence" value="ECO:0007669"/>
    <property type="project" value="UniProtKB-SubCell"/>
</dbReference>
<dbReference type="Proteomes" id="UP000734854">
    <property type="component" value="Unassembled WGS sequence"/>
</dbReference>
<dbReference type="InterPro" id="IPR045249">
    <property type="entry name" value="HARBI1-like"/>
</dbReference>
<dbReference type="Pfam" id="PF13359">
    <property type="entry name" value="DDE_Tnp_4"/>
    <property type="match status" value="1"/>
</dbReference>
<dbReference type="PANTHER" id="PTHR22930">
    <property type="match status" value="1"/>
</dbReference>
<dbReference type="GO" id="GO:0046872">
    <property type="term" value="F:metal ion binding"/>
    <property type="evidence" value="ECO:0007669"/>
    <property type="project" value="UniProtKB-KW"/>
</dbReference>
<dbReference type="InterPro" id="IPR027806">
    <property type="entry name" value="HARBI1_dom"/>
</dbReference>
<keyword evidence="5" id="KW-0479">Metal-binding</keyword>
<dbReference type="PANTHER" id="PTHR22930:SF293">
    <property type="entry name" value="PROTEIN ALP1-LIKE"/>
    <property type="match status" value="1"/>
</dbReference>
<dbReference type="InterPro" id="IPR058353">
    <property type="entry name" value="DUF8040"/>
</dbReference>
<evidence type="ECO:0000256" key="2">
    <source>
        <dbReference type="ARBA" id="ARBA00004123"/>
    </source>
</evidence>
<accession>A0A8J5GXI7</accession>